<evidence type="ECO:0000313" key="23">
    <source>
        <dbReference type="EMBL" id="SCZ78401.1"/>
    </source>
</evidence>
<dbReference type="EC" id="4.2.1.51" evidence="6"/>
<dbReference type="SUPFAM" id="SSF48600">
    <property type="entry name" value="Chorismate mutase II"/>
    <property type="match status" value="1"/>
</dbReference>
<name>A0A1G5RY69_PSEXY</name>
<evidence type="ECO:0000256" key="4">
    <source>
        <dbReference type="ARBA" id="ARBA00004741"/>
    </source>
</evidence>
<dbReference type="GO" id="GO:0004664">
    <property type="term" value="F:prephenate dehydratase activity"/>
    <property type="evidence" value="ECO:0007669"/>
    <property type="project" value="UniProtKB-EC"/>
</dbReference>
<gene>
    <name evidence="23" type="ORF">SAMN02910350_01246</name>
</gene>
<evidence type="ECO:0000256" key="10">
    <source>
        <dbReference type="ARBA" id="ARBA00022605"/>
    </source>
</evidence>
<dbReference type="InterPro" id="IPR002912">
    <property type="entry name" value="ACT_dom"/>
</dbReference>
<comment type="pathway">
    <text evidence="5">Metabolic intermediate biosynthesis; prephenate biosynthesis; prephenate from chorismate: step 1/1.</text>
</comment>
<dbReference type="Gene3D" id="3.40.190.10">
    <property type="entry name" value="Periplasmic binding protein-like II"/>
    <property type="match status" value="2"/>
</dbReference>
<evidence type="ECO:0000256" key="13">
    <source>
        <dbReference type="ARBA" id="ARBA00023235"/>
    </source>
</evidence>
<dbReference type="SMART" id="SM00830">
    <property type="entry name" value="CM_2"/>
    <property type="match status" value="1"/>
</dbReference>
<dbReference type="GO" id="GO:0005737">
    <property type="term" value="C:cytoplasm"/>
    <property type="evidence" value="ECO:0007669"/>
    <property type="project" value="UniProtKB-SubCell"/>
</dbReference>
<dbReference type="Pfam" id="PF00800">
    <property type="entry name" value="PDT"/>
    <property type="match status" value="1"/>
</dbReference>
<keyword evidence="13" id="KW-0413">Isomerase</keyword>
<evidence type="ECO:0000256" key="3">
    <source>
        <dbReference type="ARBA" id="ARBA00004496"/>
    </source>
</evidence>
<dbReference type="PROSITE" id="PS51171">
    <property type="entry name" value="PREPHENATE_DEHYDR_3"/>
    <property type="match status" value="1"/>
</dbReference>
<dbReference type="GO" id="GO:0046417">
    <property type="term" value="P:chorismate metabolic process"/>
    <property type="evidence" value="ECO:0007669"/>
    <property type="project" value="InterPro"/>
</dbReference>
<dbReference type="GO" id="GO:0004106">
    <property type="term" value="F:chorismate mutase activity"/>
    <property type="evidence" value="ECO:0007669"/>
    <property type="project" value="UniProtKB-EC"/>
</dbReference>
<proteinExistence type="predicted"/>
<dbReference type="CDD" id="cd13631">
    <property type="entry name" value="PBP2_Ct-PDT_like"/>
    <property type="match status" value="1"/>
</dbReference>
<dbReference type="PROSITE" id="PS51168">
    <property type="entry name" value="CHORISMATE_MUT_2"/>
    <property type="match status" value="1"/>
</dbReference>
<dbReference type="EMBL" id="FMWK01000005">
    <property type="protein sequence ID" value="SCZ78401.1"/>
    <property type="molecule type" value="Genomic_DNA"/>
</dbReference>
<dbReference type="PROSITE" id="PS00857">
    <property type="entry name" value="PREPHENATE_DEHYDR_1"/>
    <property type="match status" value="1"/>
</dbReference>
<dbReference type="UniPathway" id="UPA00120">
    <property type="reaction ID" value="UER00203"/>
</dbReference>
<dbReference type="InterPro" id="IPR001086">
    <property type="entry name" value="Preph_deHydtase"/>
</dbReference>
<comment type="catalytic activity">
    <reaction evidence="18">
        <text>prephenate + H(+) = 3-phenylpyruvate + CO2 + H2O</text>
        <dbReference type="Rhea" id="RHEA:21648"/>
        <dbReference type="ChEBI" id="CHEBI:15377"/>
        <dbReference type="ChEBI" id="CHEBI:15378"/>
        <dbReference type="ChEBI" id="CHEBI:16526"/>
        <dbReference type="ChEBI" id="CHEBI:18005"/>
        <dbReference type="ChEBI" id="CHEBI:29934"/>
        <dbReference type="EC" id="4.2.1.51"/>
    </reaction>
</comment>
<dbReference type="UniPathway" id="UPA00121">
    <property type="reaction ID" value="UER00345"/>
</dbReference>
<dbReference type="RefSeq" id="WP_090162138.1">
    <property type="nucleotide sequence ID" value="NZ_FMWK01000005.1"/>
</dbReference>
<dbReference type="InterPro" id="IPR045865">
    <property type="entry name" value="ACT-like_dom_sf"/>
</dbReference>
<dbReference type="AlphaFoldDB" id="A0A1G5RY69"/>
<evidence type="ECO:0000256" key="8">
    <source>
        <dbReference type="ARBA" id="ARBA00021872"/>
    </source>
</evidence>
<evidence type="ECO:0000256" key="19">
    <source>
        <dbReference type="PIRSR" id="PIRSR001500-2"/>
    </source>
</evidence>
<dbReference type="InterPro" id="IPR036979">
    <property type="entry name" value="CM_dom_sf"/>
</dbReference>
<feature type="domain" description="ACT" evidence="22">
    <location>
        <begin position="302"/>
        <end position="378"/>
    </location>
</feature>
<feature type="domain" description="Prephenate dehydratase" evidence="21">
    <location>
        <begin position="111"/>
        <end position="290"/>
    </location>
</feature>
<dbReference type="InterPro" id="IPR036263">
    <property type="entry name" value="Chorismate_II_sf"/>
</dbReference>
<accession>A0A1G5RY69</accession>
<reference evidence="23 24" key="1">
    <citation type="submission" date="2016-10" db="EMBL/GenBank/DDBJ databases">
        <authorList>
            <person name="de Groot N.N."/>
        </authorList>
    </citation>
    <scope>NUCLEOTIDE SEQUENCE [LARGE SCALE GENOMIC DNA]</scope>
    <source>
        <strain evidence="23 24">DSM 10317</strain>
    </source>
</reference>
<keyword evidence="15" id="KW-0511">Multifunctional enzyme</keyword>
<dbReference type="CDD" id="cd04905">
    <property type="entry name" value="ACT_CM-PDT"/>
    <property type="match status" value="1"/>
</dbReference>
<keyword evidence="9" id="KW-0963">Cytoplasm</keyword>
<feature type="site" description="Essential for prephenate dehydratase activity" evidence="19">
    <location>
        <position position="283"/>
    </location>
</feature>
<dbReference type="PANTHER" id="PTHR21022">
    <property type="entry name" value="PREPHENATE DEHYDRATASE P PROTEIN"/>
    <property type="match status" value="1"/>
</dbReference>
<dbReference type="Gene3D" id="1.20.59.10">
    <property type="entry name" value="Chorismate mutase"/>
    <property type="match status" value="1"/>
</dbReference>
<dbReference type="Gene3D" id="3.30.70.260">
    <property type="match status" value="1"/>
</dbReference>
<keyword evidence="10" id="KW-0028">Amino-acid biosynthesis</keyword>
<evidence type="ECO:0000259" key="22">
    <source>
        <dbReference type="PROSITE" id="PS51671"/>
    </source>
</evidence>
<dbReference type="InterPro" id="IPR018528">
    <property type="entry name" value="Preph_deHydtase_CS"/>
</dbReference>
<evidence type="ECO:0000256" key="2">
    <source>
        <dbReference type="ARBA" id="ARBA00002364"/>
    </source>
</evidence>
<comment type="subcellular location">
    <subcellularLocation>
        <location evidence="3">Cytoplasm</location>
    </subcellularLocation>
</comment>
<evidence type="ECO:0000256" key="12">
    <source>
        <dbReference type="ARBA" id="ARBA00023222"/>
    </source>
</evidence>
<evidence type="ECO:0000256" key="15">
    <source>
        <dbReference type="ARBA" id="ARBA00023268"/>
    </source>
</evidence>
<comment type="function">
    <text evidence="2">Catalyzes the Claisen rearrangement of chorismate to prephenate and the decarboxylation/dehydration of prephenate to phenylpyruvate.</text>
</comment>
<evidence type="ECO:0000259" key="21">
    <source>
        <dbReference type="PROSITE" id="PS51171"/>
    </source>
</evidence>
<evidence type="ECO:0000256" key="11">
    <source>
        <dbReference type="ARBA" id="ARBA00023141"/>
    </source>
</evidence>
<dbReference type="SUPFAM" id="SSF53850">
    <property type="entry name" value="Periplasmic binding protein-like II"/>
    <property type="match status" value="1"/>
</dbReference>
<evidence type="ECO:0000256" key="5">
    <source>
        <dbReference type="ARBA" id="ARBA00004817"/>
    </source>
</evidence>
<dbReference type="SUPFAM" id="SSF55021">
    <property type="entry name" value="ACT-like"/>
    <property type="match status" value="1"/>
</dbReference>
<dbReference type="GO" id="GO:0009094">
    <property type="term" value="P:L-phenylalanine biosynthetic process"/>
    <property type="evidence" value="ECO:0007669"/>
    <property type="project" value="UniProtKB-UniPathway"/>
</dbReference>
<evidence type="ECO:0000256" key="18">
    <source>
        <dbReference type="ARBA" id="ARBA00047848"/>
    </source>
</evidence>
<evidence type="ECO:0000259" key="20">
    <source>
        <dbReference type="PROSITE" id="PS51168"/>
    </source>
</evidence>
<dbReference type="NCBIfam" id="NF008865">
    <property type="entry name" value="PRK11898.1"/>
    <property type="match status" value="1"/>
</dbReference>
<keyword evidence="12" id="KW-0584">Phenylalanine biosynthesis</keyword>
<feature type="domain" description="Chorismate mutase" evidence="20">
    <location>
        <begin position="1"/>
        <end position="88"/>
    </location>
</feature>
<dbReference type="PROSITE" id="PS51671">
    <property type="entry name" value="ACT"/>
    <property type="match status" value="1"/>
</dbReference>
<comment type="catalytic activity">
    <reaction evidence="1">
        <text>chorismate = prephenate</text>
        <dbReference type="Rhea" id="RHEA:13897"/>
        <dbReference type="ChEBI" id="CHEBI:29748"/>
        <dbReference type="ChEBI" id="CHEBI:29934"/>
        <dbReference type="EC" id="5.4.99.5"/>
    </reaction>
</comment>
<keyword evidence="14" id="KW-0456">Lyase</keyword>
<evidence type="ECO:0000256" key="7">
    <source>
        <dbReference type="ARBA" id="ARBA00014401"/>
    </source>
</evidence>
<dbReference type="InterPro" id="IPR002701">
    <property type="entry name" value="CM_II_prokaryot"/>
</dbReference>
<protein>
    <recommendedName>
        <fullName evidence="7">Bifunctional chorismate mutase/prephenate dehydratase</fullName>
        <ecNumber evidence="6">4.2.1.51</ecNumber>
    </recommendedName>
    <alternativeName>
        <fullName evidence="17">Chorismate mutase-prephenate dehydratase</fullName>
    </alternativeName>
    <alternativeName>
        <fullName evidence="8">Prephenate dehydratase</fullName>
    </alternativeName>
    <alternativeName>
        <fullName evidence="16">p-protein</fullName>
    </alternativeName>
</protein>
<comment type="pathway">
    <text evidence="4">Amino-acid biosynthesis; L-phenylalanine biosynthesis; phenylpyruvate from prephenate: step 1/1.</text>
</comment>
<evidence type="ECO:0000256" key="17">
    <source>
        <dbReference type="ARBA" id="ARBA00031520"/>
    </source>
</evidence>
<dbReference type="Pfam" id="PF01817">
    <property type="entry name" value="CM_2"/>
    <property type="match status" value="1"/>
</dbReference>
<sequence length="378" mass="43070">MRDLNDIRVEIDQVDKEILKLFTQRMELACQVAEYKIATGKKVYDKAREDEKLEKLSSYVDDVFSQQAVKELYTQIMSISRKKQFSILRENGINYESGFQKVDDFDFSNATVCFQGVQGAYSQLAMNAFFENKMKDSFHVDSWRDAMDAIKNGKADYAVLPIENSLAGSIEENFDLLSEYNVAIIGEQILKVNHALLGVKGAKISDIKTVYSHPKAIAQCDEYIRTKHMDWDVKNLHNTAVSAQKIRDDGDKTQAAIGSEFNAVLYDLDVLDVGIQDNKNNETRFVIVSNEKKYKKDANQIGLCLEISHEPGSLYRILSNLMFNGINMNRIESRPIKGVNWQYRFFIDIDGNLDDEAVRNALIGLEEECVSLRVLGNY</sequence>
<dbReference type="PIRSF" id="PIRSF001500">
    <property type="entry name" value="Chor_mut_pdt_Ppr"/>
    <property type="match status" value="1"/>
</dbReference>
<evidence type="ECO:0000256" key="9">
    <source>
        <dbReference type="ARBA" id="ARBA00022490"/>
    </source>
</evidence>
<evidence type="ECO:0000313" key="24">
    <source>
        <dbReference type="Proteomes" id="UP000199428"/>
    </source>
</evidence>
<dbReference type="Proteomes" id="UP000199428">
    <property type="component" value="Unassembled WGS sequence"/>
</dbReference>
<evidence type="ECO:0000256" key="14">
    <source>
        <dbReference type="ARBA" id="ARBA00023239"/>
    </source>
</evidence>
<dbReference type="PANTHER" id="PTHR21022:SF19">
    <property type="entry name" value="PREPHENATE DEHYDRATASE-RELATED"/>
    <property type="match status" value="1"/>
</dbReference>
<dbReference type="InterPro" id="IPR008242">
    <property type="entry name" value="Chor_mutase/pphenate_deHydtase"/>
</dbReference>
<evidence type="ECO:0000256" key="16">
    <source>
        <dbReference type="ARBA" id="ARBA00031175"/>
    </source>
</evidence>
<organism evidence="23 24">
    <name type="scientific">Pseudobutyrivibrio xylanivorans</name>
    <dbReference type="NCBI Taxonomy" id="185007"/>
    <lineage>
        <taxon>Bacteria</taxon>
        <taxon>Bacillati</taxon>
        <taxon>Bacillota</taxon>
        <taxon>Clostridia</taxon>
        <taxon>Lachnospirales</taxon>
        <taxon>Lachnospiraceae</taxon>
        <taxon>Pseudobutyrivibrio</taxon>
    </lineage>
</organism>
<keyword evidence="11" id="KW-0057">Aromatic amino acid biosynthesis</keyword>
<evidence type="ECO:0000256" key="1">
    <source>
        <dbReference type="ARBA" id="ARBA00000824"/>
    </source>
</evidence>
<evidence type="ECO:0000256" key="6">
    <source>
        <dbReference type="ARBA" id="ARBA00013147"/>
    </source>
</evidence>